<keyword evidence="2" id="KW-1185">Reference proteome</keyword>
<comment type="caution">
    <text evidence="1">The sequence shown here is derived from an EMBL/GenBank/DDBJ whole genome shotgun (WGS) entry which is preliminary data.</text>
</comment>
<dbReference type="EMBL" id="PYDT01000001">
    <property type="protein sequence ID" value="THU72364.1"/>
    <property type="molecule type" value="Genomic_DNA"/>
</dbReference>
<sequence length="62" mass="6826">MVVLVGIRMSVIHGGGQRCGGMRLGAGELDLPNVTRQLYGACHHVTCHGAARHHKRHLLQYR</sequence>
<gene>
    <name evidence="1" type="ORF">C4D60_Mb04t11320</name>
</gene>
<reference evidence="1 2" key="1">
    <citation type="journal article" date="2019" name="Nat. Plants">
        <title>Genome sequencing of Musa balbisiana reveals subgenome evolution and function divergence in polyploid bananas.</title>
        <authorList>
            <person name="Yao X."/>
        </authorList>
    </citation>
    <scope>NUCLEOTIDE SEQUENCE [LARGE SCALE GENOMIC DNA]</scope>
    <source>
        <strain evidence="2">cv. DH-PKW</strain>
        <tissue evidence="1">Leaves</tissue>
    </source>
</reference>
<proteinExistence type="predicted"/>
<dbReference type="AlphaFoldDB" id="A0A4S8KB92"/>
<protein>
    <submittedName>
        <fullName evidence="1">Uncharacterized protein</fullName>
    </submittedName>
</protein>
<organism evidence="1 2">
    <name type="scientific">Musa balbisiana</name>
    <name type="common">Banana</name>
    <dbReference type="NCBI Taxonomy" id="52838"/>
    <lineage>
        <taxon>Eukaryota</taxon>
        <taxon>Viridiplantae</taxon>
        <taxon>Streptophyta</taxon>
        <taxon>Embryophyta</taxon>
        <taxon>Tracheophyta</taxon>
        <taxon>Spermatophyta</taxon>
        <taxon>Magnoliopsida</taxon>
        <taxon>Liliopsida</taxon>
        <taxon>Zingiberales</taxon>
        <taxon>Musaceae</taxon>
        <taxon>Musa</taxon>
    </lineage>
</organism>
<name>A0A4S8KB92_MUSBA</name>
<evidence type="ECO:0000313" key="1">
    <source>
        <dbReference type="EMBL" id="THU72364.1"/>
    </source>
</evidence>
<evidence type="ECO:0000313" key="2">
    <source>
        <dbReference type="Proteomes" id="UP000317650"/>
    </source>
</evidence>
<accession>A0A4S8KB92</accession>
<dbReference type="Proteomes" id="UP000317650">
    <property type="component" value="Chromosome 4"/>
</dbReference>